<proteinExistence type="predicted"/>
<accession>A0A481W4A6</accession>
<protein>
    <submittedName>
        <fullName evidence="1">Uncharacterized protein</fullName>
    </submittedName>
</protein>
<keyword evidence="2" id="KW-1185">Reference proteome</keyword>
<sequence>MYRLSIVTGLLRKKVLSNKRVHIENIVWMTSFSKQYLIDLLSLALASDYCDEQLILFCSQIDHDWEPDPTMPVLGKRRVIKLPPLEIIKVLMGEPEGVDRIYSLYPDKLEKWFNDVYDEMAQKWLAKIDNDAVNSGVAQKLALKWPPLDLSNLVAPVGIPGPPGP</sequence>
<organism evidence="1 2">
    <name type="scientific">Pseudomonas phage Psa21</name>
    <dbReference type="NCBI Taxonomy" id="2530023"/>
    <lineage>
        <taxon>Viruses</taxon>
        <taxon>Duplodnaviria</taxon>
        <taxon>Heunggongvirae</taxon>
        <taxon>Uroviricota</taxon>
        <taxon>Caudoviricetes</taxon>
        <taxon>Chimalliviridae</taxon>
        <taxon>Tepukevirus</taxon>
        <taxon>Tepukevirus Psa21</taxon>
    </lineage>
</organism>
<evidence type="ECO:0000313" key="1">
    <source>
        <dbReference type="EMBL" id="QBJ02560.1"/>
    </source>
</evidence>
<evidence type="ECO:0000313" key="2">
    <source>
        <dbReference type="Proteomes" id="UP000294134"/>
    </source>
</evidence>
<dbReference type="EMBL" id="MK552327">
    <property type="protein sequence ID" value="QBJ02560.1"/>
    <property type="molecule type" value="Genomic_DNA"/>
</dbReference>
<dbReference type="Proteomes" id="UP000294134">
    <property type="component" value="Segment"/>
</dbReference>
<gene>
    <name evidence="1" type="ORF">PSA21_30</name>
</gene>
<name>A0A481W4A6_9CAUD</name>
<reference evidence="1 2" key="1">
    <citation type="submission" date="2019-02" db="EMBL/GenBank/DDBJ databases">
        <authorList>
            <person name="Frampton R.A."/>
            <person name="Wojtus J.K."/>
            <person name="Fineran P.C."/>
            <person name="Hendrickson H.L."/>
        </authorList>
    </citation>
    <scope>NUCLEOTIDE SEQUENCE [LARGE SCALE GENOMIC DNA]</scope>
</reference>